<reference evidence="1" key="1">
    <citation type="submission" date="2023-04" db="EMBL/GenBank/DDBJ databases">
        <title>A chromosome-level genome assembly of the parasitoid wasp Eretmocerus hayati.</title>
        <authorList>
            <person name="Zhong Y."/>
            <person name="Liu S."/>
            <person name="Liu Y."/>
        </authorList>
    </citation>
    <scope>NUCLEOTIDE SEQUENCE</scope>
    <source>
        <strain evidence="1">ZJU_SS_LIU_2023</strain>
    </source>
</reference>
<evidence type="ECO:0000313" key="2">
    <source>
        <dbReference type="Proteomes" id="UP001239111"/>
    </source>
</evidence>
<organism evidence="1 2">
    <name type="scientific">Eretmocerus hayati</name>
    <dbReference type="NCBI Taxonomy" id="131215"/>
    <lineage>
        <taxon>Eukaryota</taxon>
        <taxon>Metazoa</taxon>
        <taxon>Ecdysozoa</taxon>
        <taxon>Arthropoda</taxon>
        <taxon>Hexapoda</taxon>
        <taxon>Insecta</taxon>
        <taxon>Pterygota</taxon>
        <taxon>Neoptera</taxon>
        <taxon>Endopterygota</taxon>
        <taxon>Hymenoptera</taxon>
        <taxon>Apocrita</taxon>
        <taxon>Proctotrupomorpha</taxon>
        <taxon>Chalcidoidea</taxon>
        <taxon>Aphelinidae</taxon>
        <taxon>Aphelininae</taxon>
        <taxon>Eretmocerus</taxon>
    </lineage>
</organism>
<comment type="caution">
    <text evidence="1">The sequence shown here is derived from an EMBL/GenBank/DDBJ whole genome shotgun (WGS) entry which is preliminary data.</text>
</comment>
<accession>A0ACC2N5Y8</accession>
<gene>
    <name evidence="1" type="ORF">QAD02_008126</name>
</gene>
<evidence type="ECO:0000313" key="1">
    <source>
        <dbReference type="EMBL" id="KAJ8666464.1"/>
    </source>
</evidence>
<dbReference type="Proteomes" id="UP001239111">
    <property type="component" value="Chromosome 4"/>
</dbReference>
<sequence length="481" mass="53806">MSQFLTVQVGQCGNQIGSAFWPLVLHEYGVETKASGVDLLKFHRSHHKNSKELSDAFSSFFHIPKSNGYDSSSLFKHISDLETAHVKARAVLIDMEDSVVGRFRHGPLRNLFDQTCTVTNYPGSGNNWAVGYYTHGIEYHSKIENAIRLAVEKCDCLHGFLVMNSLGGGTGSGIGTATLKLLDDCYPHVDRFVSCIYPASTQDVVTAPYNVLLSTRKLIEHATCVFPAENRALQDMCNIHLHSKKENVDQEKYNASCLPYQDMNSIIVNMLLHLTSGSRFPGSLNTDMNELATNLVAYPQLHYIFSSVSPIALTAPRIATTNTTKYQDELFANAWSKSNQLIKIDPLQQGSLVTGAVHIYRGESSLTDIRKNIDRFQIKARFTPWSKEAMKVGLCSVPPAGHPASLLCLVNSTAMANLFKDIIHQFNRLYKKKAHIHHYLQVEQFDADDFIESREKVADVYNSYAKIERQTPLGTSRLQLN</sequence>
<proteinExistence type="predicted"/>
<name>A0ACC2N5Y8_9HYME</name>
<keyword evidence="2" id="KW-1185">Reference proteome</keyword>
<protein>
    <submittedName>
        <fullName evidence="1">Uncharacterized protein</fullName>
    </submittedName>
</protein>
<dbReference type="EMBL" id="CM056744">
    <property type="protein sequence ID" value="KAJ8666464.1"/>
    <property type="molecule type" value="Genomic_DNA"/>
</dbReference>